<evidence type="ECO:0000313" key="3">
    <source>
        <dbReference type="Proteomes" id="UP001461498"/>
    </source>
</evidence>
<gene>
    <name evidence="2" type="ORF">O3M35_008296</name>
</gene>
<keyword evidence="3" id="KW-1185">Reference proteome</keyword>
<protein>
    <submittedName>
        <fullName evidence="2">Uncharacterized protein</fullName>
    </submittedName>
</protein>
<dbReference type="EMBL" id="JAPXFL010000005">
    <property type="protein sequence ID" value="KAK9506340.1"/>
    <property type="molecule type" value="Genomic_DNA"/>
</dbReference>
<feature type="compositionally biased region" description="Polar residues" evidence="1">
    <location>
        <begin position="261"/>
        <end position="275"/>
    </location>
</feature>
<dbReference type="Proteomes" id="UP001461498">
    <property type="component" value="Unassembled WGS sequence"/>
</dbReference>
<name>A0AAW1DD91_9HEMI</name>
<organism evidence="2 3">
    <name type="scientific">Rhynocoris fuscipes</name>
    <dbReference type="NCBI Taxonomy" id="488301"/>
    <lineage>
        <taxon>Eukaryota</taxon>
        <taxon>Metazoa</taxon>
        <taxon>Ecdysozoa</taxon>
        <taxon>Arthropoda</taxon>
        <taxon>Hexapoda</taxon>
        <taxon>Insecta</taxon>
        <taxon>Pterygota</taxon>
        <taxon>Neoptera</taxon>
        <taxon>Paraneoptera</taxon>
        <taxon>Hemiptera</taxon>
        <taxon>Heteroptera</taxon>
        <taxon>Panheteroptera</taxon>
        <taxon>Cimicomorpha</taxon>
        <taxon>Reduviidae</taxon>
        <taxon>Harpactorinae</taxon>
        <taxon>Harpactorini</taxon>
        <taxon>Rhynocoris</taxon>
    </lineage>
</organism>
<reference evidence="2 3" key="1">
    <citation type="submission" date="2022-12" db="EMBL/GenBank/DDBJ databases">
        <title>Chromosome-level genome assembly of true bugs.</title>
        <authorList>
            <person name="Ma L."/>
            <person name="Li H."/>
        </authorList>
    </citation>
    <scope>NUCLEOTIDE SEQUENCE [LARGE SCALE GENOMIC DNA]</scope>
    <source>
        <strain evidence="2">Lab_2022b</strain>
    </source>
</reference>
<evidence type="ECO:0000313" key="2">
    <source>
        <dbReference type="EMBL" id="KAK9506340.1"/>
    </source>
</evidence>
<dbReference type="AlphaFoldDB" id="A0AAW1DD91"/>
<proteinExistence type="predicted"/>
<comment type="caution">
    <text evidence="2">The sequence shown here is derived from an EMBL/GenBank/DDBJ whole genome shotgun (WGS) entry which is preliminary data.</text>
</comment>
<feature type="region of interest" description="Disordered" evidence="1">
    <location>
        <begin position="254"/>
        <end position="275"/>
    </location>
</feature>
<sequence length="275" mass="31928">MSISYKITKEDYDHIPYFNGNPSELAFFCDIVENAYRIVCAETILERDTNHNILFVKVKSKLIGPARNILLSNNIVHLLELIKLLKESFADARSFEILKDEIFQTTIHSRESPIDFVNRIQELRNLVYIRLKLDGLTDDNINQFMSRVDKEIIFHIFKCLPAPLSNHIMIFSPNTLDEIRSIIYNKCSFIISNLNSNHNKKSNNSQNFRKSPPQNHKFNFKPSQNYYSPIPINSYNYSPNHNYIQPMNAPRAIEQKPPISAPSSQQRCVKATTTF</sequence>
<evidence type="ECO:0000256" key="1">
    <source>
        <dbReference type="SAM" id="MobiDB-lite"/>
    </source>
</evidence>
<accession>A0AAW1DD91</accession>